<comment type="caution">
    <text evidence="1">The sequence shown here is derived from an EMBL/GenBank/DDBJ whole genome shotgun (WGS) entry which is preliminary data.</text>
</comment>
<dbReference type="Proteomes" id="UP000825890">
    <property type="component" value="Unassembled WGS sequence"/>
</dbReference>
<organism evidence="1 2">
    <name type="scientific">Cercospora kikuchii</name>
    <dbReference type="NCBI Taxonomy" id="84275"/>
    <lineage>
        <taxon>Eukaryota</taxon>
        <taxon>Fungi</taxon>
        <taxon>Dikarya</taxon>
        <taxon>Ascomycota</taxon>
        <taxon>Pezizomycotina</taxon>
        <taxon>Dothideomycetes</taxon>
        <taxon>Dothideomycetidae</taxon>
        <taxon>Mycosphaerellales</taxon>
        <taxon>Mycosphaerellaceae</taxon>
        <taxon>Cercospora</taxon>
    </lineage>
</organism>
<keyword evidence="2" id="KW-1185">Reference proteome</keyword>
<evidence type="ECO:0000313" key="1">
    <source>
        <dbReference type="EMBL" id="GIZ36882.1"/>
    </source>
</evidence>
<reference evidence="1 2" key="1">
    <citation type="submission" date="2021-01" db="EMBL/GenBank/DDBJ databases">
        <title>Cercospora kikuchii MAFF 305040 whole genome shotgun sequence.</title>
        <authorList>
            <person name="Kashiwa T."/>
            <person name="Suzuki T."/>
        </authorList>
    </citation>
    <scope>NUCLEOTIDE SEQUENCE [LARGE SCALE GENOMIC DNA]</scope>
    <source>
        <strain evidence="1 2">MAFF 305040</strain>
    </source>
</reference>
<protein>
    <submittedName>
        <fullName evidence="1">Uncharacterized protein</fullName>
    </submittedName>
</protein>
<sequence length="224" mass="25383">MAEILKFWDPDNMDESAPPDKYPDFLHRIFPPAAAVNRAFYAAARAELPPLLTFTTGKRTPATLEKFFLSSPQDMQKIRRFVVRWAKYTVRNDSNPPQLRQSFYNFKVHLEALAKILHPKCIVEVHEVAEQWHEDFFLEEIDDSDAPGPEFGHCTSDVVTGDSDDDASYSDVECPENICSSAKSIRITRRVDQTVAVKELEIGNWRAGSAAITTTFLASGDWDQ</sequence>
<dbReference type="EMBL" id="BOLY01000001">
    <property type="protein sequence ID" value="GIZ36882.1"/>
    <property type="molecule type" value="Genomic_DNA"/>
</dbReference>
<accession>A0A9P3C553</accession>
<gene>
    <name evidence="1" type="ORF">CKM354_000034800</name>
</gene>
<dbReference type="OrthoDB" id="10416077at2759"/>
<evidence type="ECO:0000313" key="2">
    <source>
        <dbReference type="Proteomes" id="UP000825890"/>
    </source>
</evidence>
<dbReference type="GeneID" id="68285923"/>
<name>A0A9P3C553_9PEZI</name>
<proteinExistence type="predicted"/>
<dbReference type="AlphaFoldDB" id="A0A9P3C553"/>
<dbReference type="RefSeq" id="XP_044651369.1">
    <property type="nucleotide sequence ID" value="XM_044795434.1"/>
</dbReference>